<evidence type="ECO:0000256" key="1">
    <source>
        <dbReference type="ARBA" id="ARBA00008834"/>
    </source>
</evidence>
<dbReference type="Pfam" id="PF00295">
    <property type="entry name" value="Glyco_hydro_28"/>
    <property type="match status" value="1"/>
</dbReference>
<keyword evidence="6" id="KW-0732">Signal</keyword>
<accession>A0AAD7UE59</accession>
<dbReference type="PANTHER" id="PTHR31339:SF9">
    <property type="entry name" value="PLASMIN AND FIBRONECTIN-BINDING PROTEIN A"/>
    <property type="match status" value="1"/>
</dbReference>
<evidence type="ECO:0000256" key="4">
    <source>
        <dbReference type="RuleBase" id="RU361169"/>
    </source>
</evidence>
<dbReference type="PANTHER" id="PTHR31339">
    <property type="entry name" value="PECTIN LYASE-RELATED"/>
    <property type="match status" value="1"/>
</dbReference>
<dbReference type="Gene3D" id="2.160.20.10">
    <property type="entry name" value="Single-stranded right-handed beta-helix, Pectin lyase-like"/>
    <property type="match status" value="1"/>
</dbReference>
<dbReference type="InterPro" id="IPR012334">
    <property type="entry name" value="Pectin_lyas_fold"/>
</dbReference>
<dbReference type="AlphaFoldDB" id="A0AAD7UE59"/>
<dbReference type="GO" id="GO:0004650">
    <property type="term" value="F:polygalacturonase activity"/>
    <property type="evidence" value="ECO:0007669"/>
    <property type="project" value="InterPro"/>
</dbReference>
<dbReference type="InterPro" id="IPR051801">
    <property type="entry name" value="GH28_Enzymes"/>
</dbReference>
<evidence type="ECO:0008006" key="9">
    <source>
        <dbReference type="Google" id="ProtNLM"/>
    </source>
</evidence>
<evidence type="ECO:0000256" key="6">
    <source>
        <dbReference type="SAM" id="SignalP"/>
    </source>
</evidence>
<evidence type="ECO:0000313" key="8">
    <source>
        <dbReference type="Proteomes" id="UP001230188"/>
    </source>
</evidence>
<evidence type="ECO:0000256" key="5">
    <source>
        <dbReference type="SAM" id="MobiDB-lite"/>
    </source>
</evidence>
<name>A0AAD7UE59_9STRA</name>
<feature type="compositionally biased region" description="Pro residues" evidence="5">
    <location>
        <begin position="481"/>
        <end position="490"/>
    </location>
</feature>
<feature type="region of interest" description="Disordered" evidence="5">
    <location>
        <begin position="466"/>
        <end position="490"/>
    </location>
</feature>
<feature type="signal peptide" evidence="6">
    <location>
        <begin position="1"/>
        <end position="20"/>
    </location>
</feature>
<dbReference type="GO" id="GO:0005975">
    <property type="term" value="P:carbohydrate metabolic process"/>
    <property type="evidence" value="ECO:0007669"/>
    <property type="project" value="InterPro"/>
</dbReference>
<keyword evidence="8" id="KW-1185">Reference proteome</keyword>
<keyword evidence="2 4" id="KW-0378">Hydrolase</keyword>
<comment type="caution">
    <text evidence="7">The sequence shown here is derived from an EMBL/GenBank/DDBJ whole genome shotgun (WGS) entry which is preliminary data.</text>
</comment>
<reference evidence="7" key="1">
    <citation type="submission" date="2023-01" db="EMBL/GenBank/DDBJ databases">
        <title>Metagenome sequencing of chrysophaentin producing Chrysophaeum taylorii.</title>
        <authorList>
            <person name="Davison J."/>
            <person name="Bewley C."/>
        </authorList>
    </citation>
    <scope>NUCLEOTIDE SEQUENCE</scope>
    <source>
        <strain evidence="7">NIES-1699</strain>
    </source>
</reference>
<feature type="chain" id="PRO_5041906758" description="Polygalacturonase" evidence="6">
    <location>
        <begin position="21"/>
        <end position="490"/>
    </location>
</feature>
<evidence type="ECO:0000256" key="3">
    <source>
        <dbReference type="ARBA" id="ARBA00023295"/>
    </source>
</evidence>
<dbReference type="InterPro" id="IPR011050">
    <property type="entry name" value="Pectin_lyase_fold/virulence"/>
</dbReference>
<organism evidence="7 8">
    <name type="scientific">Chrysophaeum taylorii</name>
    <dbReference type="NCBI Taxonomy" id="2483200"/>
    <lineage>
        <taxon>Eukaryota</taxon>
        <taxon>Sar</taxon>
        <taxon>Stramenopiles</taxon>
        <taxon>Ochrophyta</taxon>
        <taxon>Pelagophyceae</taxon>
        <taxon>Pelagomonadales</taxon>
        <taxon>Pelagomonadaceae</taxon>
        <taxon>Chrysophaeum</taxon>
    </lineage>
</organism>
<evidence type="ECO:0000313" key="7">
    <source>
        <dbReference type="EMBL" id="KAJ8603601.1"/>
    </source>
</evidence>
<proteinExistence type="inferred from homology"/>
<dbReference type="EMBL" id="JAQMWT010000348">
    <property type="protein sequence ID" value="KAJ8603601.1"/>
    <property type="molecule type" value="Genomic_DNA"/>
</dbReference>
<sequence length="490" mass="52875">MTLILMIALFFYYYSTGGAALSPYGTERIIAQPVPGAVEFEEPKVCAVDDPRLNNSNATSEIKAAIDACGDLPGGGVVVIASSLVVHSASLWLRSNLTLRVEGKVVGTASGYGNRTDPSNSNVSDAPLVYTRREGVMTWAPAGLVNGGRCIRLKDPLVGWDDCAAWRTLENVVVEGRFDGNARGWLAWDDKTQRPALFDLLWIDGLTLRGLSVRNSGYWTLHPTFCDNVRVANADVETTGRNTDGLDVDSSWNVYVGRSRFRTGDDNIALKAGRDWSGRMVNASTRNVLVEATRFGWGNGVAVGSETSGWIQDVVVRDVVFEGTERAAHVKSKPGRGGGARNITFENASGLVQNAVVLTLNYGASSKNPDTLNASSTPHIDDITLKDLDLRAIGWIARDEKKDHYAFFECSGLAADGPRPTTSALVPIKGVVFENVTVRVRGFGTPWSPPLQRCELCEFRASPNTSPPPCSSSSFFSSPAAPQPPRTTMT</sequence>
<feature type="compositionally biased region" description="Low complexity" evidence="5">
    <location>
        <begin position="471"/>
        <end position="480"/>
    </location>
</feature>
<dbReference type="SUPFAM" id="SSF51126">
    <property type="entry name" value="Pectin lyase-like"/>
    <property type="match status" value="1"/>
</dbReference>
<dbReference type="Proteomes" id="UP001230188">
    <property type="component" value="Unassembled WGS sequence"/>
</dbReference>
<dbReference type="InterPro" id="IPR000743">
    <property type="entry name" value="Glyco_hydro_28"/>
</dbReference>
<evidence type="ECO:0000256" key="2">
    <source>
        <dbReference type="ARBA" id="ARBA00022801"/>
    </source>
</evidence>
<protein>
    <recommendedName>
        <fullName evidence="9">Polygalacturonase</fullName>
    </recommendedName>
</protein>
<comment type="similarity">
    <text evidence="1 4">Belongs to the glycosyl hydrolase 28 family.</text>
</comment>
<keyword evidence="3 4" id="KW-0326">Glycosidase</keyword>
<gene>
    <name evidence="7" type="ORF">CTAYLR_004856</name>
</gene>